<accession>A0A022PQ50</accession>
<dbReference type="AlphaFoldDB" id="A0A022PQ50"/>
<evidence type="ECO:0000313" key="2">
    <source>
        <dbReference type="Proteomes" id="UP000023464"/>
    </source>
</evidence>
<name>A0A022PQ50_9GAMM</name>
<proteinExistence type="predicted"/>
<protein>
    <submittedName>
        <fullName evidence="1">Uncharacterized protein</fullName>
    </submittedName>
</protein>
<dbReference type="Proteomes" id="UP000023464">
    <property type="component" value="Unassembled WGS sequence"/>
</dbReference>
<dbReference type="RefSeq" id="WP_036776231.1">
    <property type="nucleotide sequence ID" value="NZ_CAWLTM010000106.1"/>
</dbReference>
<dbReference type="PATRIC" id="fig|1393736.3.peg.819"/>
<sequence>MPVLSGTIFDFILTDPHTGEIKLAMITEDQLEHSGNHEFIVGLMSHLNFPIYPYERLASMDDNELAIDISETIDNVFYS</sequence>
<reference evidence="1 2" key="1">
    <citation type="submission" date="2014-03" db="EMBL/GenBank/DDBJ databases">
        <title>Draft Genome of Photorhabdus luminescens BA1, an Egyptian Isolate.</title>
        <authorList>
            <person name="Ghazal S."/>
            <person name="Hurst S.G.IV."/>
            <person name="Morris K."/>
            <person name="Thomas K."/>
            <person name="Tisa L.S."/>
        </authorList>
    </citation>
    <scope>NUCLEOTIDE SEQUENCE [LARGE SCALE GENOMIC DNA]</scope>
    <source>
        <strain evidence="1 2">BA1</strain>
    </source>
</reference>
<gene>
    <name evidence="1" type="ORF">BA1DRAFT_00809</name>
</gene>
<comment type="caution">
    <text evidence="1">The sequence shown here is derived from an EMBL/GenBank/DDBJ whole genome shotgun (WGS) entry which is preliminary data.</text>
</comment>
<dbReference type="EMBL" id="JFGV01000009">
    <property type="protein sequence ID" value="EYU16525.1"/>
    <property type="molecule type" value="Genomic_DNA"/>
</dbReference>
<organism evidence="1 2">
    <name type="scientific">Photorhabdus aegyptia</name>
    <dbReference type="NCBI Taxonomy" id="2805098"/>
    <lineage>
        <taxon>Bacteria</taxon>
        <taxon>Pseudomonadati</taxon>
        <taxon>Pseudomonadota</taxon>
        <taxon>Gammaproteobacteria</taxon>
        <taxon>Enterobacterales</taxon>
        <taxon>Morganellaceae</taxon>
        <taxon>Photorhabdus</taxon>
    </lineage>
</organism>
<evidence type="ECO:0000313" key="1">
    <source>
        <dbReference type="EMBL" id="EYU16525.1"/>
    </source>
</evidence>
<keyword evidence="2" id="KW-1185">Reference proteome</keyword>